<comment type="subcellular location">
    <subcellularLocation>
        <location evidence="1">Nucleus</location>
    </subcellularLocation>
</comment>
<evidence type="ECO:0000313" key="12">
    <source>
        <dbReference type="Proteomes" id="UP000799770"/>
    </source>
</evidence>
<dbReference type="GO" id="GO:0003743">
    <property type="term" value="F:translation initiation factor activity"/>
    <property type="evidence" value="ECO:0007669"/>
    <property type="project" value="UniProtKB-KW"/>
</dbReference>
<reference evidence="11" key="1">
    <citation type="journal article" date="2020" name="Stud. Mycol.">
        <title>101 Dothideomycetes genomes: a test case for predicting lifestyles and emergence of pathogens.</title>
        <authorList>
            <person name="Haridas S."/>
            <person name="Albert R."/>
            <person name="Binder M."/>
            <person name="Bloem J."/>
            <person name="Labutti K."/>
            <person name="Salamov A."/>
            <person name="Andreopoulos B."/>
            <person name="Baker S."/>
            <person name="Barry K."/>
            <person name="Bills G."/>
            <person name="Bluhm B."/>
            <person name="Cannon C."/>
            <person name="Castanera R."/>
            <person name="Culley D."/>
            <person name="Daum C."/>
            <person name="Ezra D."/>
            <person name="Gonzalez J."/>
            <person name="Henrissat B."/>
            <person name="Kuo A."/>
            <person name="Liang C."/>
            <person name="Lipzen A."/>
            <person name="Lutzoni F."/>
            <person name="Magnuson J."/>
            <person name="Mondo S."/>
            <person name="Nolan M."/>
            <person name="Ohm R."/>
            <person name="Pangilinan J."/>
            <person name="Park H.-J."/>
            <person name="Ramirez L."/>
            <person name="Alfaro M."/>
            <person name="Sun H."/>
            <person name="Tritt A."/>
            <person name="Yoshinaga Y."/>
            <person name="Zwiers L.-H."/>
            <person name="Turgeon B."/>
            <person name="Goodwin S."/>
            <person name="Spatafora J."/>
            <person name="Crous P."/>
            <person name="Grigoriev I."/>
        </authorList>
    </citation>
    <scope>NUCLEOTIDE SEQUENCE</scope>
    <source>
        <strain evidence="11">CBS 627.86</strain>
    </source>
</reference>
<feature type="domain" description="Transcription initiation factor TFIID component TAF4 C-terminal" evidence="10">
    <location>
        <begin position="307"/>
        <end position="586"/>
    </location>
</feature>
<evidence type="ECO:0000256" key="9">
    <source>
        <dbReference type="SAM" id="MobiDB-lite"/>
    </source>
</evidence>
<feature type="compositionally biased region" description="Polar residues" evidence="9">
    <location>
        <begin position="95"/>
        <end position="119"/>
    </location>
</feature>
<evidence type="ECO:0000259" key="10">
    <source>
        <dbReference type="Pfam" id="PF05236"/>
    </source>
</evidence>
<dbReference type="AlphaFoldDB" id="A0A6A5ZKK2"/>
<dbReference type="GO" id="GO:0005669">
    <property type="term" value="C:transcription factor TFIID complex"/>
    <property type="evidence" value="ECO:0007669"/>
    <property type="project" value="InterPro"/>
</dbReference>
<evidence type="ECO:0000256" key="5">
    <source>
        <dbReference type="ARBA" id="ARBA00023163"/>
    </source>
</evidence>
<protein>
    <recommendedName>
        <fullName evidence="3">Transcription initiation factor TFIID subunit 4</fullName>
    </recommendedName>
    <alternativeName>
        <fullName evidence="8">TBP-associated factor 4</fullName>
    </alternativeName>
</protein>
<dbReference type="InterPro" id="IPR007900">
    <property type="entry name" value="TAF4_C"/>
</dbReference>
<feature type="compositionally biased region" description="Low complexity" evidence="9">
    <location>
        <begin position="27"/>
        <end position="40"/>
    </location>
</feature>
<dbReference type="Proteomes" id="UP000799770">
    <property type="component" value="Unassembled WGS sequence"/>
</dbReference>
<organism evidence="11 12">
    <name type="scientific">Lophiotrema nucula</name>
    <dbReference type="NCBI Taxonomy" id="690887"/>
    <lineage>
        <taxon>Eukaryota</taxon>
        <taxon>Fungi</taxon>
        <taxon>Dikarya</taxon>
        <taxon>Ascomycota</taxon>
        <taxon>Pezizomycotina</taxon>
        <taxon>Dothideomycetes</taxon>
        <taxon>Pleosporomycetidae</taxon>
        <taxon>Pleosporales</taxon>
        <taxon>Lophiotremataceae</taxon>
        <taxon>Lophiotrema</taxon>
    </lineage>
</organism>
<feature type="compositionally biased region" description="Low complexity" evidence="9">
    <location>
        <begin position="519"/>
        <end position="543"/>
    </location>
</feature>
<feature type="region of interest" description="Disordered" evidence="9">
    <location>
        <begin position="386"/>
        <end position="408"/>
    </location>
</feature>
<evidence type="ECO:0000313" key="11">
    <source>
        <dbReference type="EMBL" id="KAF2119879.1"/>
    </source>
</evidence>
<evidence type="ECO:0000256" key="2">
    <source>
        <dbReference type="ARBA" id="ARBA00006178"/>
    </source>
</evidence>
<keyword evidence="11" id="KW-0648">Protein biosynthesis</keyword>
<keyword evidence="11" id="KW-0396">Initiation factor</keyword>
<keyword evidence="5" id="KW-0804">Transcription</keyword>
<evidence type="ECO:0000256" key="4">
    <source>
        <dbReference type="ARBA" id="ARBA00023015"/>
    </source>
</evidence>
<keyword evidence="12" id="KW-1185">Reference proteome</keyword>
<sequence>MANNYGNYGHNMHGMPPLQTQNNYHNQQPYSPGSYQQSPGAMSPTGGIPPAKRQRLSPQPKSPYGSPYSATPYAHSPPGGQHLQLPMSPAPTYPPQSFHQPQPYHQPSDPNARSHVQNSMPPPPVPPAKANDELEKANARDMDVNNISDVLTGSGIDLRAEEDFLLAPNRSFNSQTTNTLSPHGSFGAWPSGTGAHGAFHGVGPLSQSVTQEEQENELVRKHTMAARALAEANQAPLNDPFLFANKLRQRVANRTYEHGISVNLEGLYDKIPDTPRNVTRTSIDGEGESITELTADSLLNKGAPFVDMLSLLSLAAEDRVRTLLEDAFTLSQGRQNTADGVIDPTFLDVAVAGAQPKETTAAPINISKTAWEAAPDSAVSPMTVSVNKNPQTGRLPTPPTDAPPTPQPTLQVTNHVVEALKRKASEDLEYERKRIAKRKKRAEQAAGGTPAEPDPTPLPIDPTKMSKKERDKLNKAGQTDEVLHQQANKTASIALGGLGGKKKYSWMTGGGGGLGSGRASGTSTPRLNTAVGSGSGAATPAAPAVDRGLIGRKRTFGEFQESGTAGQNIQIRDLIHVLELDGKERKTLATMLAKLKNTEKDEKKALSQTAQAR</sequence>
<feature type="compositionally biased region" description="Pro residues" evidence="9">
    <location>
        <begin position="396"/>
        <end position="407"/>
    </location>
</feature>
<comment type="function">
    <text evidence="7">Functions as a component of the DNA-binding general transcription factor complex TFIID. Binding of TFIID to a promoter (with or without TATA element) is the initial step in pre-initiation complex (PIC) formation. TFIID plays a key role in the regulation of gene expression by RNA polymerase II through different activities such as transcription activator interaction, core promoter recognition and selectivity, TFIIA and TFIIB interaction, chromatin modification (histone acetylation by TAF1), facilitation of DNA opening and initiation of transcription.</text>
</comment>
<comment type="similarity">
    <text evidence="2">Belongs to the TAF4 family.</text>
</comment>
<feature type="region of interest" description="Disordered" evidence="9">
    <location>
        <begin position="436"/>
        <end position="485"/>
    </location>
</feature>
<dbReference type="OrthoDB" id="21060at2759"/>
<dbReference type="EMBL" id="ML977314">
    <property type="protein sequence ID" value="KAF2119879.1"/>
    <property type="molecule type" value="Genomic_DNA"/>
</dbReference>
<evidence type="ECO:0000256" key="6">
    <source>
        <dbReference type="ARBA" id="ARBA00023242"/>
    </source>
</evidence>
<accession>A0A6A5ZKK2</accession>
<feature type="region of interest" description="Disordered" evidence="9">
    <location>
        <begin position="1"/>
        <end position="131"/>
    </location>
</feature>
<keyword evidence="4" id="KW-0805">Transcription regulation</keyword>
<name>A0A6A5ZKK2_9PLEO</name>
<evidence type="ECO:0000256" key="8">
    <source>
        <dbReference type="ARBA" id="ARBA00031747"/>
    </source>
</evidence>
<proteinExistence type="inferred from homology"/>
<evidence type="ECO:0000256" key="3">
    <source>
        <dbReference type="ARBA" id="ARBA00017306"/>
    </source>
</evidence>
<dbReference type="Pfam" id="PF05236">
    <property type="entry name" value="TAF4"/>
    <property type="match status" value="1"/>
</dbReference>
<gene>
    <name evidence="11" type="ORF">BDV96DRAFT_566249</name>
</gene>
<evidence type="ECO:0000256" key="7">
    <source>
        <dbReference type="ARBA" id="ARBA00025346"/>
    </source>
</evidence>
<keyword evidence="6" id="KW-0539">Nucleus</keyword>
<dbReference type="GO" id="GO:0006352">
    <property type="term" value="P:DNA-templated transcription initiation"/>
    <property type="evidence" value="ECO:0007669"/>
    <property type="project" value="InterPro"/>
</dbReference>
<feature type="compositionally biased region" description="Low complexity" evidence="9">
    <location>
        <begin position="1"/>
        <end position="15"/>
    </location>
</feature>
<feature type="compositionally biased region" description="Basic and acidic residues" evidence="9">
    <location>
        <begin position="464"/>
        <end position="474"/>
    </location>
</feature>
<feature type="region of interest" description="Disordered" evidence="9">
    <location>
        <begin position="514"/>
        <end position="543"/>
    </location>
</feature>
<evidence type="ECO:0000256" key="1">
    <source>
        <dbReference type="ARBA" id="ARBA00004123"/>
    </source>
</evidence>